<feature type="transmembrane region" description="Helical" evidence="1">
    <location>
        <begin position="64"/>
        <end position="84"/>
    </location>
</feature>
<keyword evidence="1" id="KW-0472">Membrane</keyword>
<evidence type="ECO:0008006" key="4">
    <source>
        <dbReference type="Google" id="ProtNLM"/>
    </source>
</evidence>
<reference evidence="3" key="1">
    <citation type="journal article" date="2019" name="Int. J. Syst. Evol. Microbiol.">
        <title>The Global Catalogue of Microorganisms (GCM) 10K type strain sequencing project: providing services to taxonomists for standard genome sequencing and annotation.</title>
        <authorList>
            <consortium name="The Broad Institute Genomics Platform"/>
            <consortium name="The Broad Institute Genome Sequencing Center for Infectious Disease"/>
            <person name="Wu L."/>
            <person name="Ma J."/>
        </authorList>
    </citation>
    <scope>NUCLEOTIDE SEQUENCE [LARGE SCALE GENOMIC DNA]</scope>
    <source>
        <strain evidence="3">JCM 18127</strain>
    </source>
</reference>
<gene>
    <name evidence="2" type="ORF">GCM10023226_38710</name>
</gene>
<keyword evidence="1" id="KW-1133">Transmembrane helix</keyword>
<keyword evidence="1" id="KW-0812">Transmembrane</keyword>
<accession>A0ABP8WW29</accession>
<dbReference type="RefSeq" id="WP_345270042.1">
    <property type="nucleotide sequence ID" value="NZ_BAABIM010000004.1"/>
</dbReference>
<evidence type="ECO:0000313" key="3">
    <source>
        <dbReference type="Proteomes" id="UP001500621"/>
    </source>
</evidence>
<sequence>MTGTAGVGAHVVAAPGRGRRAARLLWRFVVLELRLYGSLARWAARRPDIPADGAGFRYDARTRLLLVVFIVVSAVEVVALDLILHRWPAVRLPLLVIGIWGVVWMLGLLATHLVRPHTVGPRGARVRDGMDLDLDLPWDLVHAVGRRTQTHDEKPPRVIEEAGERVLVVAVSNETNLQITLEQPTVLPLPGVPGGAGEAVTRVRFWADDPRAYLDEVRRHL</sequence>
<comment type="caution">
    <text evidence="2">The sequence shown here is derived from an EMBL/GenBank/DDBJ whole genome shotgun (WGS) entry which is preliminary data.</text>
</comment>
<dbReference type="EMBL" id="BAABIM010000004">
    <property type="protein sequence ID" value="GAA4696501.1"/>
    <property type="molecule type" value="Genomic_DNA"/>
</dbReference>
<proteinExistence type="predicted"/>
<feature type="transmembrane region" description="Helical" evidence="1">
    <location>
        <begin position="90"/>
        <end position="114"/>
    </location>
</feature>
<evidence type="ECO:0000313" key="2">
    <source>
        <dbReference type="EMBL" id="GAA4696501.1"/>
    </source>
</evidence>
<dbReference type="Proteomes" id="UP001500621">
    <property type="component" value="Unassembled WGS sequence"/>
</dbReference>
<organism evidence="2 3">
    <name type="scientific">Nocardioides nanhaiensis</name>
    <dbReference type="NCBI Taxonomy" id="1476871"/>
    <lineage>
        <taxon>Bacteria</taxon>
        <taxon>Bacillati</taxon>
        <taxon>Actinomycetota</taxon>
        <taxon>Actinomycetes</taxon>
        <taxon>Propionibacteriales</taxon>
        <taxon>Nocardioidaceae</taxon>
        <taxon>Nocardioides</taxon>
    </lineage>
</organism>
<evidence type="ECO:0000256" key="1">
    <source>
        <dbReference type="SAM" id="Phobius"/>
    </source>
</evidence>
<name>A0ABP8WW29_9ACTN</name>
<keyword evidence="3" id="KW-1185">Reference proteome</keyword>
<protein>
    <recommendedName>
        <fullName evidence="4">PH domain-containing protein</fullName>
    </recommendedName>
</protein>